<dbReference type="InterPro" id="IPR013976">
    <property type="entry name" value="HDOD"/>
</dbReference>
<proteinExistence type="predicted"/>
<organism evidence="3 4">
    <name type="scientific">Actinomarinicola tropica</name>
    <dbReference type="NCBI Taxonomy" id="2789776"/>
    <lineage>
        <taxon>Bacteria</taxon>
        <taxon>Bacillati</taxon>
        <taxon>Actinomycetota</taxon>
        <taxon>Acidimicrobiia</taxon>
        <taxon>Acidimicrobiales</taxon>
        <taxon>Iamiaceae</taxon>
        <taxon>Actinomarinicola</taxon>
    </lineage>
</organism>
<gene>
    <name evidence="3" type="ORF">GH723_07880</name>
</gene>
<evidence type="ECO:0000313" key="4">
    <source>
        <dbReference type="Proteomes" id="UP000334019"/>
    </source>
</evidence>
<dbReference type="PANTHER" id="PTHR33525:SF3">
    <property type="entry name" value="RIBONUCLEASE Y"/>
    <property type="match status" value="1"/>
</dbReference>
<dbReference type="Proteomes" id="UP000334019">
    <property type="component" value="Chromosome"/>
</dbReference>
<dbReference type="NCBIfam" id="TIGR00277">
    <property type="entry name" value="HDIG"/>
    <property type="match status" value="1"/>
</dbReference>
<dbReference type="AlphaFoldDB" id="A0A5Q2RKD0"/>
<keyword evidence="4" id="KW-1185">Reference proteome</keyword>
<dbReference type="SUPFAM" id="SSF109604">
    <property type="entry name" value="HD-domain/PDEase-like"/>
    <property type="match status" value="1"/>
</dbReference>
<name>A0A5Q2RKD0_9ACTN</name>
<sequence length="305" mass="32344">MRTPQGRDDAAGSERATMPPDGGIGAGAPEDAEPRNEQIEMLLQAMEELPSHPTVALRVLWLVDDPTSDVARLAKTVELDPLLAARLIRISNSAYYSLRTPVTNVPRAIAALGFATVRSLAASAACGLTDEDTAVEGEFWSHAAAVANAAQLVAGRYAVPPSDAFALGLLHDLGEALLHRAAPAAWSQLGPRATPEREIELFGITHAEAGARVLEAWKFPAAFCDAIANHHHQLSPRETPLTQCLIAAELVAELAVGSMTIARADAARLILALDGIEGESLDRMIRRVRHETAALSAVLTQGEEG</sequence>
<dbReference type="KEGG" id="atq:GH723_07880"/>
<dbReference type="RefSeq" id="WP_153759139.1">
    <property type="nucleotide sequence ID" value="NZ_CP045851.1"/>
</dbReference>
<dbReference type="EMBL" id="CP045851">
    <property type="protein sequence ID" value="QGG95031.1"/>
    <property type="molecule type" value="Genomic_DNA"/>
</dbReference>
<evidence type="ECO:0000313" key="3">
    <source>
        <dbReference type="EMBL" id="QGG95031.1"/>
    </source>
</evidence>
<dbReference type="InterPro" id="IPR006675">
    <property type="entry name" value="HDIG_dom"/>
</dbReference>
<evidence type="ECO:0000259" key="2">
    <source>
        <dbReference type="PROSITE" id="PS51833"/>
    </source>
</evidence>
<dbReference type="PROSITE" id="PS51833">
    <property type="entry name" value="HDOD"/>
    <property type="match status" value="1"/>
</dbReference>
<dbReference type="InterPro" id="IPR052340">
    <property type="entry name" value="RNase_Y/CdgJ"/>
</dbReference>
<reference evidence="3 4" key="1">
    <citation type="submission" date="2019-11" db="EMBL/GenBank/DDBJ databases">
        <authorList>
            <person name="He Y."/>
        </authorList>
    </citation>
    <scope>NUCLEOTIDE SEQUENCE [LARGE SCALE GENOMIC DNA]</scope>
    <source>
        <strain evidence="3 4">SCSIO 58843</strain>
    </source>
</reference>
<dbReference type="Pfam" id="PF08668">
    <property type="entry name" value="HDOD"/>
    <property type="match status" value="1"/>
</dbReference>
<accession>A0A5Q2RKD0</accession>
<dbReference type="PANTHER" id="PTHR33525">
    <property type="match status" value="1"/>
</dbReference>
<feature type="domain" description="HDOD" evidence="2">
    <location>
        <begin position="49"/>
        <end position="233"/>
    </location>
</feature>
<protein>
    <submittedName>
        <fullName evidence="3">HDOD domain-containing protein</fullName>
    </submittedName>
</protein>
<feature type="region of interest" description="Disordered" evidence="1">
    <location>
        <begin position="1"/>
        <end position="33"/>
    </location>
</feature>
<evidence type="ECO:0000256" key="1">
    <source>
        <dbReference type="SAM" id="MobiDB-lite"/>
    </source>
</evidence>
<dbReference type="Gene3D" id="1.10.3210.10">
    <property type="entry name" value="Hypothetical protein af1432"/>
    <property type="match status" value="1"/>
</dbReference>
<feature type="compositionally biased region" description="Basic and acidic residues" evidence="1">
    <location>
        <begin position="1"/>
        <end position="12"/>
    </location>
</feature>